<evidence type="ECO:0000256" key="1">
    <source>
        <dbReference type="ARBA" id="ARBA00004196"/>
    </source>
</evidence>
<evidence type="ECO:0000256" key="2">
    <source>
        <dbReference type="ARBA" id="ARBA00007639"/>
    </source>
</evidence>
<name>D1AHW4_SEBTE</name>
<evidence type="ECO:0000259" key="5">
    <source>
        <dbReference type="Pfam" id="PF13407"/>
    </source>
</evidence>
<keyword evidence="3 4" id="KW-0732">Signal</keyword>
<dbReference type="AlphaFoldDB" id="D1AHW4"/>
<dbReference type="STRING" id="526218.Sterm_1486"/>
<evidence type="ECO:0000313" key="6">
    <source>
        <dbReference type="EMBL" id="ACZ08348.1"/>
    </source>
</evidence>
<sequence length="342" mass="37988">MKKIMFLLFSLLLLVLTVSCGGESKGGAEGTPEAKPGKKKVLGIVMPNATHGFLGESIKHAEAEAKALAESQGFEYKFLTSSEASEQNNQMDTLINEKVDAIVLWPHNGDELRSTAQAAMDAGIPLIVYDRLINNFTPTATIMGDNTGIGEMTGNYLNKYFEEDLKAGEVLVLEFLGDNSTVPQQRHDGFMATADKNIKIVQSFNTNWQRQKAQEQMENFLNTSKPEDIEKIKAVITQDDEVEMGILDAINAYKGSAKINIKLVTGVSARKENLDTFEKEKLDQVTYAFSPAMVREAVQLGADVLNGKTLEKEYIIKTVEVDRNNVNDFRNSDIYKIRYSIQ</sequence>
<reference evidence="6 7" key="2">
    <citation type="journal article" date="2010" name="Stand. Genomic Sci.">
        <title>Complete genome sequence of Sebaldella termitidis type strain (NCTC 11300).</title>
        <authorList>
            <person name="Harmon-Smith M."/>
            <person name="Celia L."/>
            <person name="Chertkov O."/>
            <person name="Lapidus A."/>
            <person name="Copeland A."/>
            <person name="Glavina Del Rio T."/>
            <person name="Nolan M."/>
            <person name="Lucas S."/>
            <person name="Tice H."/>
            <person name="Cheng J.F."/>
            <person name="Han C."/>
            <person name="Detter J.C."/>
            <person name="Bruce D."/>
            <person name="Goodwin L."/>
            <person name="Pitluck S."/>
            <person name="Pati A."/>
            <person name="Liolios K."/>
            <person name="Ivanova N."/>
            <person name="Mavromatis K."/>
            <person name="Mikhailova N."/>
            <person name="Chen A."/>
            <person name="Palaniappan K."/>
            <person name="Land M."/>
            <person name="Hauser L."/>
            <person name="Chang Y.J."/>
            <person name="Jeffries C.D."/>
            <person name="Brettin T."/>
            <person name="Goker M."/>
            <person name="Beck B."/>
            <person name="Bristow J."/>
            <person name="Eisen J.A."/>
            <person name="Markowitz V."/>
            <person name="Hugenholtz P."/>
            <person name="Kyrpides N.C."/>
            <person name="Klenk H.P."/>
            <person name="Chen F."/>
        </authorList>
    </citation>
    <scope>NUCLEOTIDE SEQUENCE [LARGE SCALE GENOMIC DNA]</scope>
    <source>
        <strain evidence="7">ATCC 33386 / NCTC 11300</strain>
    </source>
</reference>
<evidence type="ECO:0000256" key="3">
    <source>
        <dbReference type="ARBA" id="ARBA00022729"/>
    </source>
</evidence>
<dbReference type="PROSITE" id="PS51257">
    <property type="entry name" value="PROKAR_LIPOPROTEIN"/>
    <property type="match status" value="1"/>
</dbReference>
<feature type="signal peptide" evidence="4">
    <location>
        <begin position="1"/>
        <end position="21"/>
    </location>
</feature>
<proteinExistence type="inferred from homology"/>
<comment type="similarity">
    <text evidence="2">Belongs to the bacterial solute-binding protein 2 family.</text>
</comment>
<feature type="chain" id="PRO_5003020776" evidence="4">
    <location>
        <begin position="22"/>
        <end position="342"/>
    </location>
</feature>
<dbReference type="SUPFAM" id="SSF53822">
    <property type="entry name" value="Periplasmic binding protein-like I"/>
    <property type="match status" value="1"/>
</dbReference>
<evidence type="ECO:0000256" key="4">
    <source>
        <dbReference type="SAM" id="SignalP"/>
    </source>
</evidence>
<dbReference type="RefSeq" id="WP_012860944.1">
    <property type="nucleotide sequence ID" value="NC_013517.1"/>
</dbReference>
<organism evidence="6 7">
    <name type="scientific">Sebaldella termitidis (strain ATCC 33386 / NCTC 11300)</name>
    <dbReference type="NCBI Taxonomy" id="526218"/>
    <lineage>
        <taxon>Bacteria</taxon>
        <taxon>Fusobacteriati</taxon>
        <taxon>Fusobacteriota</taxon>
        <taxon>Fusobacteriia</taxon>
        <taxon>Fusobacteriales</taxon>
        <taxon>Leptotrichiaceae</taxon>
        <taxon>Sebaldella</taxon>
    </lineage>
</organism>
<dbReference type="InterPro" id="IPR025997">
    <property type="entry name" value="SBP_2_dom"/>
</dbReference>
<dbReference type="KEGG" id="str:Sterm_1486"/>
<dbReference type="Gene3D" id="3.40.50.2300">
    <property type="match status" value="2"/>
</dbReference>
<dbReference type="Proteomes" id="UP000000845">
    <property type="component" value="Chromosome"/>
</dbReference>
<accession>D1AHW4</accession>
<dbReference type="EMBL" id="CP001739">
    <property type="protein sequence ID" value="ACZ08348.1"/>
    <property type="molecule type" value="Genomic_DNA"/>
</dbReference>
<dbReference type="HOGENOM" id="CLU_037628_3_2_0"/>
<keyword evidence="7" id="KW-1185">Reference proteome</keyword>
<gene>
    <name evidence="6" type="ordered locus">Sterm_1486</name>
</gene>
<dbReference type="PANTHER" id="PTHR46847:SF1">
    <property type="entry name" value="D-ALLOSE-BINDING PERIPLASMIC PROTEIN-RELATED"/>
    <property type="match status" value="1"/>
</dbReference>
<dbReference type="InterPro" id="IPR028082">
    <property type="entry name" value="Peripla_BP_I"/>
</dbReference>
<feature type="domain" description="Periplasmic binding protein" evidence="5">
    <location>
        <begin position="43"/>
        <end position="308"/>
    </location>
</feature>
<dbReference type="eggNOG" id="COG1879">
    <property type="taxonomic scope" value="Bacteria"/>
</dbReference>
<protein>
    <submittedName>
        <fullName evidence="6">Periplasmic binding protein/LacI transcriptional regulator</fullName>
    </submittedName>
</protein>
<dbReference type="Pfam" id="PF13407">
    <property type="entry name" value="Peripla_BP_4"/>
    <property type="match status" value="1"/>
</dbReference>
<dbReference type="PANTHER" id="PTHR46847">
    <property type="entry name" value="D-ALLOSE-BINDING PERIPLASMIC PROTEIN-RELATED"/>
    <property type="match status" value="1"/>
</dbReference>
<evidence type="ECO:0000313" key="7">
    <source>
        <dbReference type="Proteomes" id="UP000000845"/>
    </source>
</evidence>
<reference evidence="7" key="1">
    <citation type="submission" date="2009-09" db="EMBL/GenBank/DDBJ databases">
        <title>The complete chromosome of Sebaldella termitidis ATCC 33386.</title>
        <authorList>
            <consortium name="US DOE Joint Genome Institute (JGI-PGF)"/>
            <person name="Lucas S."/>
            <person name="Copeland A."/>
            <person name="Lapidus A."/>
            <person name="Glavina del Rio T."/>
            <person name="Dalin E."/>
            <person name="Tice H."/>
            <person name="Bruce D."/>
            <person name="Goodwin L."/>
            <person name="Pitluck S."/>
            <person name="Kyrpides N."/>
            <person name="Mavromatis K."/>
            <person name="Ivanova N."/>
            <person name="Mikhailova N."/>
            <person name="Sims D."/>
            <person name="Meincke L."/>
            <person name="Brettin T."/>
            <person name="Detter J.C."/>
            <person name="Han C."/>
            <person name="Larimer F."/>
            <person name="Land M."/>
            <person name="Hauser L."/>
            <person name="Markowitz V."/>
            <person name="Cheng J.F."/>
            <person name="Hugenholtz P."/>
            <person name="Woyke T."/>
            <person name="Wu D."/>
            <person name="Eisen J.A."/>
        </authorList>
    </citation>
    <scope>NUCLEOTIDE SEQUENCE [LARGE SCALE GENOMIC DNA]</scope>
    <source>
        <strain evidence="7">ATCC 33386 / NCTC 11300</strain>
    </source>
</reference>
<comment type="subcellular location">
    <subcellularLocation>
        <location evidence="1">Cell envelope</location>
    </subcellularLocation>
</comment>
<dbReference type="GO" id="GO:0030313">
    <property type="term" value="C:cell envelope"/>
    <property type="evidence" value="ECO:0007669"/>
    <property type="project" value="UniProtKB-SubCell"/>
</dbReference>
<dbReference type="GO" id="GO:0030246">
    <property type="term" value="F:carbohydrate binding"/>
    <property type="evidence" value="ECO:0007669"/>
    <property type="project" value="UniProtKB-ARBA"/>
</dbReference>